<feature type="domain" description="Filamentous haemagglutinin FhaB/tRNA nuclease CdiA-like TPS" evidence="2">
    <location>
        <begin position="58"/>
        <end position="170"/>
    </location>
</feature>
<dbReference type="Pfam" id="PF13018">
    <property type="entry name" value="ESPR"/>
    <property type="match status" value="1"/>
</dbReference>
<reference evidence="4" key="1">
    <citation type="submission" date="2016-09" db="EMBL/GenBank/DDBJ databases">
        <authorList>
            <person name="Lysoe E."/>
        </authorList>
    </citation>
    <scope>NUCLEOTIDE SEQUENCE [LARGE SCALE GENOMIC DNA]</scope>
    <source>
        <strain evidence="4">LJ96T</strain>
    </source>
</reference>
<dbReference type="InterPro" id="IPR008638">
    <property type="entry name" value="FhaB/CdiA-like_TPS"/>
</dbReference>
<evidence type="ECO:0000313" key="4">
    <source>
        <dbReference type="Proteomes" id="UP000182987"/>
    </source>
</evidence>
<dbReference type="Proteomes" id="UP000182987">
    <property type="component" value="Chromosome"/>
</dbReference>
<evidence type="ECO:0000259" key="2">
    <source>
        <dbReference type="SMART" id="SM00912"/>
    </source>
</evidence>
<dbReference type="PANTHER" id="PTHR12338:SF5">
    <property type="entry name" value="ANTIGEN 43-RELATED"/>
    <property type="match status" value="1"/>
</dbReference>
<accession>A0A1L3ES09</accession>
<evidence type="ECO:0000256" key="1">
    <source>
        <dbReference type="SAM" id="MobiDB-lite"/>
    </source>
</evidence>
<name>A0A1L3ES09_9GAMM</name>
<dbReference type="Gene3D" id="2.160.20.10">
    <property type="entry name" value="Single-stranded right-handed beta-helix, Pectin lyase-like"/>
    <property type="match status" value="1"/>
</dbReference>
<dbReference type="InterPro" id="IPR041248">
    <property type="entry name" value="YDG"/>
</dbReference>
<evidence type="ECO:0000313" key="3">
    <source>
        <dbReference type="EMBL" id="APG03855.1"/>
    </source>
</evidence>
<dbReference type="InterPro" id="IPR024973">
    <property type="entry name" value="ESPR"/>
</dbReference>
<dbReference type="AlphaFoldDB" id="A0A1L3ES09"/>
<dbReference type="InterPro" id="IPR011050">
    <property type="entry name" value="Pectin_lyase_fold/virulence"/>
</dbReference>
<keyword evidence="4" id="KW-1185">Reference proteome</keyword>
<feature type="region of interest" description="Disordered" evidence="1">
    <location>
        <begin position="1097"/>
        <end position="1133"/>
    </location>
</feature>
<dbReference type="NCBIfam" id="TIGR01901">
    <property type="entry name" value="adhes_NPXG"/>
    <property type="match status" value="1"/>
</dbReference>
<gene>
    <name evidence="3" type="ORF">BJI69_08000</name>
</gene>
<dbReference type="Pfam" id="PF05860">
    <property type="entry name" value="TPS"/>
    <property type="match status" value="1"/>
</dbReference>
<dbReference type="InterPro" id="IPR050909">
    <property type="entry name" value="Bact_Autotransporter_VF"/>
</dbReference>
<organism evidence="3 4">
    <name type="scientific">Luteibacter rhizovicinus DSM 16549</name>
    <dbReference type="NCBI Taxonomy" id="1440763"/>
    <lineage>
        <taxon>Bacteria</taxon>
        <taxon>Pseudomonadati</taxon>
        <taxon>Pseudomonadota</taxon>
        <taxon>Gammaproteobacteria</taxon>
        <taxon>Lysobacterales</taxon>
        <taxon>Rhodanobacteraceae</taxon>
        <taxon>Luteibacter</taxon>
    </lineage>
</organism>
<dbReference type="STRING" id="1440763.BJI69_08000"/>
<dbReference type="EMBL" id="CP017480">
    <property type="protein sequence ID" value="APG03855.1"/>
    <property type="molecule type" value="Genomic_DNA"/>
</dbReference>
<dbReference type="SMART" id="SM00912">
    <property type="entry name" value="Haemagg_act"/>
    <property type="match status" value="1"/>
</dbReference>
<dbReference type="RefSeq" id="WP_052767264.1">
    <property type="nucleotide sequence ID" value="NZ_CP017480.1"/>
</dbReference>
<sequence length="1133" mass="112664">MNRIYRLCWNAATSQWVAASELARNSRPAARSTSAAKGPRVASIATCIALALGATGIAHAGQTGGQIVSGSGAINQNGAITTINQNSQHLSLNWQSFDIAPNETVNFVQPGRDAIAVNRILGNSASEIYGHLNANGQVWLINPNGVLFGQGSQVNVGGLVASTLDTSDSELSSNTRSFSGDGKGSIVNKGSIRAANGGYVALLGNTVSNQGTISAQLGTVAMGGGSAVTLTFDGSQLLHLQVDRSTLDNLVENRQLVQADGGRVLMTAGAADSLLASTVNNTGVVRAQTVENHNGQIVLLGGMQAGHVNVEGSLDASAPNGGNGGSIETSAAFAHIGAASINASAPMGKAGTWLVDPYDLTIDGAAAGTISAALNGGTNVSETTTATGASGDGVKNASGVGDINVNAAITWNNAAATLTLDAYRGINVNAPISGAGGVVLKANGSAGTGGNITLASGATIAGGAGVTLTAANNFINNAGAAALSSASGRWLVYSSDPSLDTRGGLAPQFIQYAAGAGAAPLGTGNGFLYRLAPTLAITGLTGTVSKVYDNTDAASFTGANFNATGLADGNKIASATGGSYATVNAASNISVTSPGAIGNFIITDSTGTIPVYGYALGGSQVTAKVGRITPAPLTAQIVNNPTKTYDGTATATLNSGNYQIDGFIGSQGATVKQPSSIAYAGSDAGAVALNATFSVTNFTANAGTNLANYILPTAATGMGTINRAPLLISGLLASNKIYDGNTSDSIITGGAKLFGVIQPDSGQVQLVTSGIVGLFADANVANGIGVAVSGYGLTGDKANNYVLIAPTGLTANITPKTLTIDPTVVSANDKTYDNTKNATLSIGNTANALNGKVGSDDVTLNVGGATAMFGQTDVGTGLDVTASGFALVGAAAGNYILAAPALTANITPKLLTIGMTGTPTKTYDGTNAVSLGSGNFNISGFVNGQSASVGQSSATYATANAGTGINVTANLQPSDFVPGSGTSMSNYTFASTVTGLGLGVINPLQLTGQIVGNPTKVYDGTTNASLASSNLQLVGLLSGQSISASFGGTVAGTYDNPNAGARGVSAGSLPGADFTAGSGTLLSNYLLPTSYQGSGSIIPAPLTGNRPRCRHRQRQQDLRRHVQHRSAAEQLHA</sequence>
<dbReference type="KEGG" id="lrz:BJI69_08000"/>
<protein>
    <recommendedName>
        <fullName evidence="2">Filamentous haemagglutinin FhaB/tRNA nuclease CdiA-like TPS domain-containing protein</fullName>
    </recommendedName>
</protein>
<dbReference type="SUPFAM" id="SSF51126">
    <property type="entry name" value="Pectin lyase-like"/>
    <property type="match status" value="1"/>
</dbReference>
<dbReference type="InterPro" id="IPR012334">
    <property type="entry name" value="Pectin_lyas_fold"/>
</dbReference>
<proteinExistence type="predicted"/>
<dbReference type="Pfam" id="PF18657">
    <property type="entry name" value="YDG"/>
    <property type="match status" value="5"/>
</dbReference>
<dbReference type="PANTHER" id="PTHR12338">
    <property type="entry name" value="AUTOTRANSPORTER"/>
    <property type="match status" value="1"/>
</dbReference>